<dbReference type="PANTHER" id="PTHR21137">
    <property type="entry name" value="ODORANT RECEPTOR"/>
    <property type="match status" value="1"/>
</dbReference>
<reference evidence="12" key="1">
    <citation type="submission" date="2025-08" db="UniProtKB">
        <authorList>
            <consortium name="RefSeq"/>
        </authorList>
    </citation>
    <scope>IDENTIFICATION</scope>
    <source>
        <tissue evidence="12">Whole body</tissue>
    </source>
</reference>
<keyword evidence="9 10" id="KW-0807">Transducer</keyword>
<keyword evidence="3 10" id="KW-0716">Sensory transduction</keyword>
<evidence type="ECO:0000256" key="2">
    <source>
        <dbReference type="ARBA" id="ARBA00022475"/>
    </source>
</evidence>
<feature type="transmembrane region" description="Helical" evidence="10">
    <location>
        <begin position="339"/>
        <end position="358"/>
    </location>
</feature>
<dbReference type="InterPro" id="IPR004117">
    <property type="entry name" value="7tm6_olfct_rcpt"/>
</dbReference>
<evidence type="ECO:0000313" key="11">
    <source>
        <dbReference type="Proteomes" id="UP000694924"/>
    </source>
</evidence>
<feature type="transmembrane region" description="Helical" evidence="10">
    <location>
        <begin position="33"/>
        <end position="56"/>
    </location>
</feature>
<feature type="transmembrane region" description="Helical" evidence="10">
    <location>
        <begin position="280"/>
        <end position="302"/>
    </location>
</feature>
<keyword evidence="5 10" id="KW-0552">Olfaction</keyword>
<feature type="transmembrane region" description="Helical" evidence="10">
    <location>
        <begin position="68"/>
        <end position="86"/>
    </location>
</feature>
<dbReference type="Pfam" id="PF02949">
    <property type="entry name" value="7tm_6"/>
    <property type="match status" value="1"/>
</dbReference>
<evidence type="ECO:0000256" key="5">
    <source>
        <dbReference type="ARBA" id="ARBA00022725"/>
    </source>
</evidence>
<organism evidence="11 12">
    <name type="scientific">Polistes dominula</name>
    <name type="common">European paper wasp</name>
    <name type="synonym">Vespa dominula</name>
    <dbReference type="NCBI Taxonomy" id="743375"/>
    <lineage>
        <taxon>Eukaryota</taxon>
        <taxon>Metazoa</taxon>
        <taxon>Ecdysozoa</taxon>
        <taxon>Arthropoda</taxon>
        <taxon>Hexapoda</taxon>
        <taxon>Insecta</taxon>
        <taxon>Pterygota</taxon>
        <taxon>Neoptera</taxon>
        <taxon>Endopterygota</taxon>
        <taxon>Hymenoptera</taxon>
        <taxon>Apocrita</taxon>
        <taxon>Aculeata</taxon>
        <taxon>Vespoidea</taxon>
        <taxon>Vespidae</taxon>
        <taxon>Polistinae</taxon>
        <taxon>Polistini</taxon>
        <taxon>Polistes</taxon>
    </lineage>
</organism>
<comment type="subcellular location">
    <subcellularLocation>
        <location evidence="1 10">Cell membrane</location>
        <topology evidence="1 10">Multi-pass membrane protein</topology>
    </subcellularLocation>
</comment>
<proteinExistence type="inferred from homology"/>
<keyword evidence="11" id="KW-1185">Reference proteome</keyword>
<evidence type="ECO:0000256" key="1">
    <source>
        <dbReference type="ARBA" id="ARBA00004651"/>
    </source>
</evidence>
<gene>
    <name evidence="12" type="primary">LOC107068559</name>
</gene>
<evidence type="ECO:0000256" key="7">
    <source>
        <dbReference type="ARBA" id="ARBA00023136"/>
    </source>
</evidence>
<dbReference type="PROSITE" id="PS51257">
    <property type="entry name" value="PROKAR_LIPOPROTEIN"/>
    <property type="match status" value="1"/>
</dbReference>
<keyword evidence="8 10" id="KW-0675">Receptor</keyword>
<keyword evidence="6 10" id="KW-1133">Transmembrane helix</keyword>
<feature type="transmembrane region" description="Helical" evidence="10">
    <location>
        <begin position="247"/>
        <end position="268"/>
    </location>
</feature>
<accession>A0ABM1IK29</accession>
<evidence type="ECO:0000313" key="12">
    <source>
        <dbReference type="RefSeq" id="XP_015180566.1"/>
    </source>
</evidence>
<feature type="transmembrane region" description="Helical" evidence="10">
    <location>
        <begin position="128"/>
        <end position="148"/>
    </location>
</feature>
<evidence type="ECO:0000256" key="4">
    <source>
        <dbReference type="ARBA" id="ARBA00022692"/>
    </source>
</evidence>
<protein>
    <recommendedName>
        <fullName evidence="10">Odorant receptor</fullName>
    </recommendedName>
</protein>
<dbReference type="GeneID" id="107068559"/>
<dbReference type="Proteomes" id="UP000694924">
    <property type="component" value="Unplaced"/>
</dbReference>
<evidence type="ECO:0000256" key="10">
    <source>
        <dbReference type="RuleBase" id="RU351113"/>
    </source>
</evidence>
<evidence type="ECO:0000256" key="8">
    <source>
        <dbReference type="ARBA" id="ARBA00023170"/>
    </source>
</evidence>
<evidence type="ECO:0000256" key="6">
    <source>
        <dbReference type="ARBA" id="ARBA00022989"/>
    </source>
</evidence>
<keyword evidence="2" id="KW-1003">Cell membrane</keyword>
<comment type="similarity">
    <text evidence="10">Belongs to the insect chemoreceptor superfamily. Heteromeric odorant receptor channel (TC 1.A.69) family.</text>
</comment>
<name>A0ABM1IK29_POLDO</name>
<evidence type="ECO:0000256" key="9">
    <source>
        <dbReference type="ARBA" id="ARBA00023224"/>
    </source>
</evidence>
<sequence length="374" mass="43499">MIILKSTLTVLSFCGCWLPPSWSISFSKRLVYHLYTIFVALIISTLAFSQAIGIILNEDVSIDSSDDIYIFLAEGISCFKMLSLVINRNNIVNLISSLKQEPYKPFNDVETRIQIKFDNWSRLNTQCYSFLLTLSVSYFLSTSLLTNLKNKQLTFRVWLPFDNNMNNLIFYLINVHQAIALILGAMLHVALDCLIFGFLLHVCCQIQILENRLMMISNDNKSFLRLCIRHYDCICKFAYNVNNMFELMVFIQFFITTSTVCFTLYQLTKVSPMSLDFFKIILYMCCILMQIYLYCWYGNLVATKSEEIAKKIFEINWTTLNEDIKTCLLFMTKRTMKPIVLVVMKILPINLVSFVSILKTSYSAYNFMQQTDVQ</sequence>
<dbReference type="RefSeq" id="XP_015180566.1">
    <property type="nucleotide sequence ID" value="XM_015325080.1"/>
</dbReference>
<comment type="caution">
    <text evidence="10">Lacks conserved residue(s) required for the propagation of feature annotation.</text>
</comment>
<keyword evidence="7 10" id="KW-0472">Membrane</keyword>
<evidence type="ECO:0000256" key="3">
    <source>
        <dbReference type="ARBA" id="ARBA00022606"/>
    </source>
</evidence>
<keyword evidence="4 10" id="KW-0812">Transmembrane</keyword>
<dbReference type="PANTHER" id="PTHR21137:SF35">
    <property type="entry name" value="ODORANT RECEPTOR 19A-RELATED"/>
    <property type="match status" value="1"/>
</dbReference>